<keyword evidence="3" id="KW-0235">DNA replication</keyword>
<protein>
    <recommendedName>
        <fullName evidence="11">CRESS-DNA virus Rep endonuclease domain-containing protein</fullName>
    </recommendedName>
</protein>
<evidence type="ECO:0000256" key="3">
    <source>
        <dbReference type="ARBA" id="ARBA00022705"/>
    </source>
</evidence>
<keyword evidence="7" id="KW-0255">Endonuclease</keyword>
<keyword evidence="4" id="KW-0540">Nuclease</keyword>
<sequence length="352" mass="42026">MKKTKFRLQSKDIFLTYSKCPLGKDKIHNHIKELIASKKQEISYIISNTENHQDHKEIHTHVLFQLTKTIEIKSQRYFDIDGFHPKIETARDIEKSIDYIKKDGDFIEEGTPRHKKYVRQNQKEERKQLIYDEIFRLKDEYYYDNNLTLTQVKKILDNFIINLDRDFYLEQTEFIKRILKEIFIKKDEELNEEEEFSNAVYSFDSFKTNSETNKIIDAINSQLNIMNSKLSDKRIKSIVIEGPSRLGKTEFILSYLTHLNLHYNYTRGEFNFSKESHKNAYKVSIFDDISIPEIRRAGLLKNIIGGQRGFEYNVKYAPKRTVLMRNRLSIFLVNPDISFEDYCKWSRDNGHR</sequence>
<feature type="non-terminal residue" evidence="12">
    <location>
        <position position="352"/>
    </location>
</feature>
<dbReference type="EMBL" id="JAGVRH010000026">
    <property type="protein sequence ID" value="MBS2126637.1"/>
    <property type="molecule type" value="Genomic_DNA"/>
</dbReference>
<keyword evidence="1" id="KW-0808">Transferase</keyword>
<evidence type="ECO:0000256" key="7">
    <source>
        <dbReference type="ARBA" id="ARBA00022759"/>
    </source>
</evidence>
<evidence type="ECO:0000256" key="2">
    <source>
        <dbReference type="ARBA" id="ARBA00022695"/>
    </source>
</evidence>
<dbReference type="SUPFAM" id="SSF55464">
    <property type="entry name" value="Origin of replication-binding domain, RBD-like"/>
    <property type="match status" value="1"/>
</dbReference>
<accession>A0ABS5K3Y3</accession>
<evidence type="ECO:0000256" key="4">
    <source>
        <dbReference type="ARBA" id="ARBA00022722"/>
    </source>
</evidence>
<evidence type="ECO:0000313" key="12">
    <source>
        <dbReference type="EMBL" id="MBS2126637.1"/>
    </source>
</evidence>
<organism evidence="12 13">
    <name type="scientific">'Fragaria x ananassa' phyllody phytoplasma</name>
    <dbReference type="NCBI Taxonomy" id="2358428"/>
    <lineage>
        <taxon>Bacteria</taxon>
        <taxon>Bacillati</taxon>
        <taxon>Mycoplasmatota</taxon>
        <taxon>Mollicutes</taxon>
        <taxon>Acholeplasmatales</taxon>
        <taxon>Acholeplasmataceae</taxon>
        <taxon>Candidatus Phytoplasma</taxon>
        <taxon>16SrXIII (Mexican periwinkle virescence group)</taxon>
    </lineage>
</organism>
<gene>
    <name evidence="12" type="ORF">J8J04_03020</name>
</gene>
<evidence type="ECO:0000313" key="13">
    <source>
        <dbReference type="Proteomes" id="UP000811481"/>
    </source>
</evidence>
<dbReference type="InterPro" id="IPR049912">
    <property type="entry name" value="CRESS_DNA_REP"/>
</dbReference>
<dbReference type="Gene3D" id="3.40.1310.20">
    <property type="match status" value="1"/>
</dbReference>
<dbReference type="InterPro" id="IPR001301">
    <property type="entry name" value="Gemini_AL1_CLV"/>
</dbReference>
<dbReference type="RefSeq" id="WP_212332236.1">
    <property type="nucleotide sequence ID" value="NZ_JAGVRH010000026.1"/>
</dbReference>
<evidence type="ECO:0000256" key="1">
    <source>
        <dbReference type="ARBA" id="ARBA00022679"/>
    </source>
</evidence>
<evidence type="ECO:0000256" key="6">
    <source>
        <dbReference type="ARBA" id="ARBA00022741"/>
    </source>
</evidence>
<keyword evidence="10" id="KW-0238">DNA-binding</keyword>
<keyword evidence="13" id="KW-1185">Reference proteome</keyword>
<evidence type="ECO:0000256" key="9">
    <source>
        <dbReference type="ARBA" id="ARBA00023124"/>
    </source>
</evidence>
<reference evidence="12" key="1">
    <citation type="submission" date="2021-04" db="EMBL/GenBank/DDBJ databases">
        <title>Draft genome sequence of StrPh-CL8, a phytoplasma strain causing strawberry phyllody in Chile.</title>
        <authorList>
            <person name="Cui W."/>
            <person name="Zamorano A."/>
            <person name="Fiore N."/>
        </authorList>
    </citation>
    <scope>NUCLEOTIDE SEQUENCE [LARGE SCALE GENOMIC DNA]</scope>
    <source>
        <strain evidence="12">StrPh-Cl</strain>
    </source>
</reference>
<dbReference type="Proteomes" id="UP000811481">
    <property type="component" value="Unassembled WGS sequence"/>
</dbReference>
<dbReference type="Pfam" id="PF00799">
    <property type="entry name" value="Gemini_AL1"/>
    <property type="match status" value="1"/>
</dbReference>
<proteinExistence type="predicted"/>
<dbReference type="PRINTS" id="PR00228">
    <property type="entry name" value="GEMCOATCLVL1"/>
</dbReference>
<keyword evidence="9" id="KW-0190">Covalent protein-DNA linkage</keyword>
<dbReference type="PROSITE" id="PS52020">
    <property type="entry name" value="CRESS_DNA_REP"/>
    <property type="match status" value="1"/>
</dbReference>
<evidence type="ECO:0000259" key="11">
    <source>
        <dbReference type="PROSITE" id="PS52020"/>
    </source>
</evidence>
<evidence type="ECO:0000256" key="10">
    <source>
        <dbReference type="ARBA" id="ARBA00023125"/>
    </source>
</evidence>
<comment type="caution">
    <text evidence="12">The sequence shown here is derived from an EMBL/GenBank/DDBJ whole genome shotgun (WGS) entry which is preliminary data.</text>
</comment>
<evidence type="ECO:0000256" key="8">
    <source>
        <dbReference type="ARBA" id="ARBA00022801"/>
    </source>
</evidence>
<keyword evidence="8" id="KW-0378">Hydrolase</keyword>
<keyword evidence="5" id="KW-0479">Metal-binding</keyword>
<feature type="domain" description="CRESS-DNA virus Rep endonuclease" evidence="11">
    <location>
        <begin position="7"/>
        <end position="112"/>
    </location>
</feature>
<keyword evidence="2" id="KW-0548">Nucleotidyltransferase</keyword>
<keyword evidence="6" id="KW-0547">Nucleotide-binding</keyword>
<name>A0ABS5K3Y3_9MOLU</name>
<evidence type="ECO:0000256" key="5">
    <source>
        <dbReference type="ARBA" id="ARBA00022723"/>
    </source>
</evidence>